<evidence type="ECO:0000256" key="3">
    <source>
        <dbReference type="ARBA" id="ARBA00012438"/>
    </source>
</evidence>
<keyword evidence="8 12" id="KW-1133">Transmembrane helix</keyword>
<keyword evidence="7 15" id="KW-0418">Kinase</keyword>
<evidence type="ECO:0000313" key="16">
    <source>
        <dbReference type="Proteomes" id="UP001163266"/>
    </source>
</evidence>
<comment type="catalytic activity">
    <reaction evidence="1">
        <text>ATP + protein L-histidine = ADP + protein N-phospho-L-histidine.</text>
        <dbReference type="EC" id="2.7.13.3"/>
    </reaction>
</comment>
<gene>
    <name evidence="15" type="ORF">OMP39_09370</name>
</gene>
<dbReference type="SUPFAM" id="SSF55874">
    <property type="entry name" value="ATPase domain of HSP90 chaperone/DNA topoisomerase II/histidine kinase"/>
    <property type="match status" value="1"/>
</dbReference>
<sequence length="483" mass="53127">MSPAVVRAHSLRRYLLAWIIAPIALFVVVDTVSLYRSALKSIHLAYDRSLLASARSIGELLQVRQGRLQADVPYAALEIFEASTASRMYYRIDGFGGEFVSGYEDLPPYRGRIPQLPVYAALVDFYDAEFRGERVRMAALYQPVASAEARGVARVQVAETLEVRERLAREILVDTLVRQALLLLVVTLVTWTVVTRALRPLESLRGALLERGPHGLEPVAVPGLPQELQPLVQALNELMRRVRRSVEHQRRFVRDASHQLRTPLAVLKTQVQNALRGSPSAREPLVEMERTVDRAVALANQMLALAKVEQVQGEGPMEHLDLAESVREVALELAPLIAEKNLDFELDARRATVLAHPWMLRELARNLLHNAVRESPMGGSLRVIVEPAEEGPRFIVRDSGPGISAAVRAHLFEPFHTTHPNTGSGLGLTICKEICASLGAELRLADRMEDGRVAGVEAAVRFPPPAQGPGAATGAGEHPDGRS</sequence>
<dbReference type="EMBL" id="CP110257">
    <property type="protein sequence ID" value="UZD53902.1"/>
    <property type="molecule type" value="Genomic_DNA"/>
</dbReference>
<keyword evidence="6 12" id="KW-0812">Transmembrane</keyword>
<evidence type="ECO:0000256" key="12">
    <source>
        <dbReference type="SAM" id="Phobius"/>
    </source>
</evidence>
<evidence type="ECO:0000256" key="2">
    <source>
        <dbReference type="ARBA" id="ARBA00004370"/>
    </source>
</evidence>
<keyword evidence="16" id="KW-1185">Reference proteome</keyword>
<evidence type="ECO:0000259" key="14">
    <source>
        <dbReference type="PROSITE" id="PS50885"/>
    </source>
</evidence>
<feature type="domain" description="Histidine kinase" evidence="13">
    <location>
        <begin position="255"/>
        <end position="466"/>
    </location>
</feature>
<dbReference type="CDD" id="cd00082">
    <property type="entry name" value="HisKA"/>
    <property type="match status" value="1"/>
</dbReference>
<dbReference type="SMART" id="SM00388">
    <property type="entry name" value="HisKA"/>
    <property type="match status" value="1"/>
</dbReference>
<dbReference type="Pfam" id="PF08521">
    <property type="entry name" value="2CSK_N"/>
    <property type="match status" value="1"/>
</dbReference>
<keyword evidence="10 12" id="KW-0472">Membrane</keyword>
<dbReference type="InterPro" id="IPR050428">
    <property type="entry name" value="TCS_sensor_his_kinase"/>
</dbReference>
<dbReference type="Gene3D" id="3.30.565.10">
    <property type="entry name" value="Histidine kinase-like ATPase, C-terminal domain"/>
    <property type="match status" value="1"/>
</dbReference>
<dbReference type="Gene3D" id="1.10.287.130">
    <property type="match status" value="1"/>
</dbReference>
<feature type="transmembrane region" description="Helical" evidence="12">
    <location>
        <begin position="15"/>
        <end position="35"/>
    </location>
</feature>
<evidence type="ECO:0000256" key="4">
    <source>
        <dbReference type="ARBA" id="ARBA00022553"/>
    </source>
</evidence>
<organism evidence="15 16">
    <name type="scientific">Caldimonas aquatica</name>
    <dbReference type="NCBI Taxonomy" id="376175"/>
    <lineage>
        <taxon>Bacteria</taxon>
        <taxon>Pseudomonadati</taxon>
        <taxon>Pseudomonadota</taxon>
        <taxon>Betaproteobacteria</taxon>
        <taxon>Burkholderiales</taxon>
        <taxon>Sphaerotilaceae</taxon>
        <taxon>Caldimonas</taxon>
    </lineage>
</organism>
<dbReference type="PANTHER" id="PTHR45436:SF1">
    <property type="entry name" value="SENSOR PROTEIN QSEC"/>
    <property type="match status" value="1"/>
</dbReference>
<evidence type="ECO:0000256" key="7">
    <source>
        <dbReference type="ARBA" id="ARBA00022777"/>
    </source>
</evidence>
<dbReference type="InterPro" id="IPR004358">
    <property type="entry name" value="Sig_transdc_His_kin-like_C"/>
</dbReference>
<feature type="domain" description="HAMP" evidence="14">
    <location>
        <begin position="195"/>
        <end position="247"/>
    </location>
</feature>
<dbReference type="InterPro" id="IPR003661">
    <property type="entry name" value="HisK_dim/P_dom"/>
</dbReference>
<evidence type="ECO:0000256" key="8">
    <source>
        <dbReference type="ARBA" id="ARBA00022989"/>
    </source>
</evidence>
<dbReference type="InterPro" id="IPR036890">
    <property type="entry name" value="HATPase_C_sf"/>
</dbReference>
<dbReference type="Pfam" id="PF00512">
    <property type="entry name" value="HisKA"/>
    <property type="match status" value="1"/>
</dbReference>
<dbReference type="InterPro" id="IPR013727">
    <property type="entry name" value="2CSK_N"/>
</dbReference>
<proteinExistence type="predicted"/>
<keyword evidence="9" id="KW-0902">Two-component regulatory system</keyword>
<evidence type="ECO:0000256" key="11">
    <source>
        <dbReference type="SAM" id="MobiDB-lite"/>
    </source>
</evidence>
<dbReference type="EC" id="2.7.13.3" evidence="3"/>
<evidence type="ECO:0000256" key="1">
    <source>
        <dbReference type="ARBA" id="ARBA00000085"/>
    </source>
</evidence>
<reference evidence="15" key="1">
    <citation type="submission" date="2022-10" db="EMBL/GenBank/DDBJ databases">
        <title>Complete genome sequence of Schlegelella aquatica LMG 23380.</title>
        <authorList>
            <person name="Musilova J."/>
            <person name="Kourilova X."/>
            <person name="Bezdicek M."/>
            <person name="Hermankova K."/>
            <person name="Obruca S."/>
            <person name="Sedlar K."/>
        </authorList>
    </citation>
    <scope>NUCLEOTIDE SEQUENCE</scope>
    <source>
        <strain evidence="15">LMG 23380</strain>
    </source>
</reference>
<evidence type="ECO:0000259" key="13">
    <source>
        <dbReference type="PROSITE" id="PS50109"/>
    </source>
</evidence>
<dbReference type="InterPro" id="IPR003660">
    <property type="entry name" value="HAMP_dom"/>
</dbReference>
<evidence type="ECO:0000256" key="9">
    <source>
        <dbReference type="ARBA" id="ARBA00023012"/>
    </source>
</evidence>
<dbReference type="PRINTS" id="PR00344">
    <property type="entry name" value="BCTRLSENSOR"/>
</dbReference>
<dbReference type="PANTHER" id="PTHR45436">
    <property type="entry name" value="SENSOR HISTIDINE KINASE YKOH"/>
    <property type="match status" value="1"/>
</dbReference>
<name>A0ABY6MQE0_9BURK</name>
<evidence type="ECO:0000313" key="15">
    <source>
        <dbReference type="EMBL" id="UZD53902.1"/>
    </source>
</evidence>
<dbReference type="Proteomes" id="UP001163266">
    <property type="component" value="Chromosome"/>
</dbReference>
<dbReference type="SMART" id="SM00387">
    <property type="entry name" value="HATPase_c"/>
    <property type="match status" value="1"/>
</dbReference>
<evidence type="ECO:0000256" key="5">
    <source>
        <dbReference type="ARBA" id="ARBA00022679"/>
    </source>
</evidence>
<dbReference type="InterPro" id="IPR036097">
    <property type="entry name" value="HisK_dim/P_sf"/>
</dbReference>
<protein>
    <recommendedName>
        <fullName evidence="3">histidine kinase</fullName>
        <ecNumber evidence="3">2.7.13.3</ecNumber>
    </recommendedName>
</protein>
<evidence type="ECO:0000256" key="6">
    <source>
        <dbReference type="ARBA" id="ARBA00022692"/>
    </source>
</evidence>
<dbReference type="Pfam" id="PF02518">
    <property type="entry name" value="HATPase_c"/>
    <property type="match status" value="1"/>
</dbReference>
<dbReference type="InterPro" id="IPR005467">
    <property type="entry name" value="His_kinase_dom"/>
</dbReference>
<comment type="subcellular location">
    <subcellularLocation>
        <location evidence="2">Membrane</location>
    </subcellularLocation>
</comment>
<dbReference type="PROSITE" id="PS50885">
    <property type="entry name" value="HAMP"/>
    <property type="match status" value="1"/>
</dbReference>
<dbReference type="SUPFAM" id="SSF47384">
    <property type="entry name" value="Homodimeric domain of signal transducing histidine kinase"/>
    <property type="match status" value="1"/>
</dbReference>
<accession>A0ABY6MQE0</accession>
<dbReference type="InterPro" id="IPR003594">
    <property type="entry name" value="HATPase_dom"/>
</dbReference>
<evidence type="ECO:0000256" key="10">
    <source>
        <dbReference type="ARBA" id="ARBA00023136"/>
    </source>
</evidence>
<keyword evidence="5" id="KW-0808">Transferase</keyword>
<dbReference type="RefSeq" id="WP_264891471.1">
    <property type="nucleotide sequence ID" value="NZ_CP110257.1"/>
</dbReference>
<dbReference type="PROSITE" id="PS50109">
    <property type="entry name" value="HIS_KIN"/>
    <property type="match status" value="1"/>
</dbReference>
<feature type="region of interest" description="Disordered" evidence="11">
    <location>
        <begin position="461"/>
        <end position="483"/>
    </location>
</feature>
<keyword evidence="4" id="KW-0597">Phosphoprotein</keyword>
<dbReference type="GO" id="GO:0016301">
    <property type="term" value="F:kinase activity"/>
    <property type="evidence" value="ECO:0007669"/>
    <property type="project" value="UniProtKB-KW"/>
</dbReference>